<dbReference type="EMBL" id="DSXI01000158">
    <property type="protein sequence ID" value="HGS04654.1"/>
    <property type="molecule type" value="Genomic_DNA"/>
</dbReference>
<keyword evidence="1" id="KW-0732">Signal</keyword>
<protein>
    <submittedName>
        <fullName evidence="2">Uncharacterized protein</fullName>
    </submittedName>
</protein>
<evidence type="ECO:0000313" key="2">
    <source>
        <dbReference type="EMBL" id="HGS04654.1"/>
    </source>
</evidence>
<gene>
    <name evidence="2" type="ORF">ENT08_02775</name>
</gene>
<reference evidence="2" key="1">
    <citation type="journal article" date="2020" name="mSystems">
        <title>Genome- and Community-Level Interaction Insights into Carbon Utilization and Element Cycling Functions of Hydrothermarchaeota in Hydrothermal Sediment.</title>
        <authorList>
            <person name="Zhou Z."/>
            <person name="Liu Y."/>
            <person name="Xu W."/>
            <person name="Pan J."/>
            <person name="Luo Z.H."/>
            <person name="Li M."/>
        </authorList>
    </citation>
    <scope>NUCLEOTIDE SEQUENCE [LARGE SCALE GENOMIC DNA]</scope>
    <source>
        <strain evidence="2">SpSt-548</strain>
    </source>
</reference>
<feature type="chain" id="PRO_5031092317" evidence="1">
    <location>
        <begin position="24"/>
        <end position="203"/>
    </location>
</feature>
<dbReference type="AlphaFoldDB" id="A0A7V4G732"/>
<feature type="signal peptide" evidence="1">
    <location>
        <begin position="1"/>
        <end position="23"/>
    </location>
</feature>
<accession>A0A7V4G732</accession>
<name>A0A7V4G732_9BACT</name>
<sequence>MTRLLFLFLGVLVLVPEAIPAPAAGPKALALREAAGLTPFTPPEKFLAGNFIADEMNPSFIYGPVQAFAASRKCPTTWLIEEGDKNRLSSATSPEAVVEYTLYLEEDCGDQIVYYVFVDQSGLTPQQWLEWRRRFHKSKAEPQFGATRDKLERACQDGCGVGGELRYVLHNGELRDQGPEEILRQELKFPPRYDLNRHQKLSN</sequence>
<proteinExistence type="predicted"/>
<evidence type="ECO:0000256" key="1">
    <source>
        <dbReference type="SAM" id="SignalP"/>
    </source>
</evidence>
<organism evidence="2">
    <name type="scientific">Desulfobacca acetoxidans</name>
    <dbReference type="NCBI Taxonomy" id="60893"/>
    <lineage>
        <taxon>Bacteria</taxon>
        <taxon>Pseudomonadati</taxon>
        <taxon>Thermodesulfobacteriota</taxon>
        <taxon>Desulfobaccia</taxon>
        <taxon>Desulfobaccales</taxon>
        <taxon>Desulfobaccaceae</taxon>
        <taxon>Desulfobacca</taxon>
    </lineage>
</organism>
<comment type="caution">
    <text evidence="2">The sequence shown here is derived from an EMBL/GenBank/DDBJ whole genome shotgun (WGS) entry which is preliminary data.</text>
</comment>